<reference evidence="5 6" key="1">
    <citation type="submission" date="2017-03" db="EMBL/GenBank/DDBJ databases">
        <title>Genomes of endolithic fungi from Antarctica.</title>
        <authorList>
            <person name="Coleine C."/>
            <person name="Masonjones S."/>
            <person name="Stajich J.E."/>
        </authorList>
    </citation>
    <scope>NUCLEOTIDE SEQUENCE [LARGE SCALE GENOMIC DNA]</scope>
    <source>
        <strain evidence="5 6">CCFEE 6315</strain>
    </source>
</reference>
<dbReference type="GO" id="GO:0016491">
    <property type="term" value="F:oxidoreductase activity"/>
    <property type="evidence" value="ECO:0007669"/>
    <property type="project" value="InterPro"/>
</dbReference>
<comment type="caution">
    <text evidence="5">The sequence shown here is derived from an EMBL/GenBank/DDBJ whole genome shotgun (WGS) entry which is preliminary data.</text>
</comment>
<organism evidence="5 6">
    <name type="scientific">Salinomyces thailandicus</name>
    <dbReference type="NCBI Taxonomy" id="706561"/>
    <lineage>
        <taxon>Eukaryota</taxon>
        <taxon>Fungi</taxon>
        <taxon>Dikarya</taxon>
        <taxon>Ascomycota</taxon>
        <taxon>Pezizomycotina</taxon>
        <taxon>Dothideomycetes</taxon>
        <taxon>Dothideomycetidae</taxon>
        <taxon>Mycosphaerellales</taxon>
        <taxon>Teratosphaeriaceae</taxon>
        <taxon>Salinomyces</taxon>
    </lineage>
</organism>
<keyword evidence="3" id="KW-0732">Signal</keyword>
<evidence type="ECO:0000256" key="3">
    <source>
        <dbReference type="SAM" id="SignalP"/>
    </source>
</evidence>
<evidence type="ECO:0000256" key="1">
    <source>
        <dbReference type="ARBA" id="ARBA00022723"/>
    </source>
</evidence>
<evidence type="ECO:0000259" key="4">
    <source>
        <dbReference type="Pfam" id="PF07731"/>
    </source>
</evidence>
<dbReference type="OrthoDB" id="2121828at2759"/>
<proteinExistence type="predicted"/>
<dbReference type="PROSITE" id="PS00079">
    <property type="entry name" value="MULTICOPPER_OXIDASE1"/>
    <property type="match status" value="1"/>
</dbReference>
<protein>
    <recommendedName>
        <fullName evidence="4">Plastocyanin-like domain-containing protein</fullName>
    </recommendedName>
</protein>
<dbReference type="Pfam" id="PF07731">
    <property type="entry name" value="Cu-oxidase_2"/>
    <property type="match status" value="1"/>
</dbReference>
<accession>A0A4U0TXZ9</accession>
<keyword evidence="1" id="KW-0479">Metal-binding</keyword>
<dbReference type="GO" id="GO:0005507">
    <property type="term" value="F:copper ion binding"/>
    <property type="evidence" value="ECO:0007669"/>
    <property type="project" value="InterPro"/>
</dbReference>
<dbReference type="Proteomes" id="UP000308549">
    <property type="component" value="Unassembled WGS sequence"/>
</dbReference>
<feature type="domain" description="Plastocyanin-like" evidence="4">
    <location>
        <begin position="368"/>
        <end position="463"/>
    </location>
</feature>
<dbReference type="InterPro" id="IPR033138">
    <property type="entry name" value="Cu_oxidase_CS"/>
</dbReference>
<dbReference type="SUPFAM" id="SSF49503">
    <property type="entry name" value="Cupredoxins"/>
    <property type="match status" value="2"/>
</dbReference>
<feature type="region of interest" description="Disordered" evidence="2">
    <location>
        <begin position="289"/>
        <end position="314"/>
    </location>
</feature>
<dbReference type="AlphaFoldDB" id="A0A4U0TXZ9"/>
<dbReference type="InterPro" id="IPR008972">
    <property type="entry name" value="Cupredoxin"/>
</dbReference>
<gene>
    <name evidence="5" type="ORF">B0A50_04928</name>
</gene>
<dbReference type="InterPro" id="IPR011706">
    <property type="entry name" value="Cu-oxidase_C"/>
</dbReference>
<feature type="chain" id="PRO_5020367757" description="Plastocyanin-like domain-containing protein" evidence="3">
    <location>
        <begin position="24"/>
        <end position="481"/>
    </location>
</feature>
<feature type="compositionally biased region" description="Basic and acidic residues" evidence="2">
    <location>
        <begin position="294"/>
        <end position="314"/>
    </location>
</feature>
<dbReference type="Gene3D" id="2.60.40.420">
    <property type="entry name" value="Cupredoxins - blue copper proteins"/>
    <property type="match status" value="2"/>
</dbReference>
<name>A0A4U0TXZ9_9PEZI</name>
<feature type="signal peptide" evidence="3">
    <location>
        <begin position="1"/>
        <end position="23"/>
    </location>
</feature>
<evidence type="ECO:0000313" key="5">
    <source>
        <dbReference type="EMBL" id="TKA27318.1"/>
    </source>
</evidence>
<keyword evidence="6" id="KW-1185">Reference proteome</keyword>
<sequence length="481" mass="52570">MPSTILSLTAALAFSLNYASSFASPAPSHTVPASPLSACAASLNAQLPSPTPPNFHFSGNVRRFYVAAEEELWDYAPTGWDNWLGVPFNLSPRAQNVGNVQYGQTWLKALYRGYTDATFTERSEQPPWQGTQGPTLRAEVGDLIEIMFVNNLSKNYATMHSMGLQYSKYSEGADYPNNTMPDVNVVLPEAEAVPPIDHGVAPGGCVVYKWMVSDIAGPNFGEPARTHSYHSYVALQEDTNAGLIGPTIIYAPGQMNQTMATYREFPLLYMIYDESSSWLSGENAAVLQNSGSWEQEHSHHGPQKAWHDAPSEGGRNDHHYGVRNQSEGIGEGALGLDSTQTLWSGNQSVWLPQLVNLQGSGQFMGAPSFHTLNGYVFANNPPYEMCFNDNAIWYINGYGSASHVFHMHGNSFVYNNASEYAISINDGVGKTLYMSASGVGLWQVLCHVNNHQSNGMLNNYRVYKPGQCPLPPLAPAPNAVV</sequence>
<dbReference type="EMBL" id="NAJL01000023">
    <property type="protein sequence ID" value="TKA27318.1"/>
    <property type="molecule type" value="Genomic_DNA"/>
</dbReference>
<evidence type="ECO:0000256" key="2">
    <source>
        <dbReference type="SAM" id="MobiDB-lite"/>
    </source>
</evidence>
<evidence type="ECO:0000313" key="6">
    <source>
        <dbReference type="Proteomes" id="UP000308549"/>
    </source>
</evidence>